<dbReference type="AlphaFoldDB" id="A0A979G820"/>
<accession>A0A979G820</accession>
<sequence length="140" mass="16079">MKKGLTGFFLTLFFLLIGVYHQSYARTSHDDIGCTLRKVFENPEYLHLATTYHRHGLHKTLHAPGKSKKNYIKIYAADNEEDDDIASFKKALEIPRDLTAFFADCFTDYSSQQTIQGLAANKPLSYLPADRYILFLVIRI</sequence>
<proteinExistence type="predicted"/>
<protein>
    <submittedName>
        <fullName evidence="1">Uncharacterized protein</fullName>
    </submittedName>
</protein>
<evidence type="ECO:0000313" key="1">
    <source>
        <dbReference type="EMBL" id="ACU62609.1"/>
    </source>
</evidence>
<reference evidence="2" key="1">
    <citation type="submission" date="2009-08" db="EMBL/GenBank/DDBJ databases">
        <title>The complete genome of Chitinophaga pinensis DSM 2588.</title>
        <authorList>
            <consortium name="US DOE Joint Genome Institute (JGI-PGF)"/>
            <person name="Lucas S."/>
            <person name="Copeland A."/>
            <person name="Lapidus A."/>
            <person name="Glavina del Rio T."/>
            <person name="Dalin E."/>
            <person name="Tice H."/>
            <person name="Bruce D."/>
            <person name="Goodwin L."/>
            <person name="Pitluck S."/>
            <person name="Kyrpides N."/>
            <person name="Mavromatis K."/>
            <person name="Ivanova N."/>
            <person name="Mikhailova N."/>
            <person name="Sims D."/>
            <person name="Meinche L."/>
            <person name="Brettin T."/>
            <person name="Detter J.C."/>
            <person name="Han C."/>
            <person name="Larimer F."/>
            <person name="Land M."/>
            <person name="Hauser L."/>
            <person name="Markowitz V."/>
            <person name="Cheng J.-F."/>
            <person name="Hugenholtz P."/>
            <person name="Woyke T."/>
            <person name="Wu D."/>
            <person name="Spring S."/>
            <person name="Klenk H.-P."/>
            <person name="Eisen J.A."/>
        </authorList>
    </citation>
    <scope>NUCLEOTIDE SEQUENCE [LARGE SCALE GENOMIC DNA]</scope>
    <source>
        <strain evidence="2">ATCC 43595 / DSM 2588 / LMG 13176 / NBRC 15968 / NCIMB 11800 / UQM 2034</strain>
    </source>
</reference>
<gene>
    <name evidence="1" type="ordered locus">Cpin_5178</name>
</gene>
<reference evidence="1 2" key="2">
    <citation type="journal article" date="2010" name="Stand. Genomic Sci.">
        <title>Complete genome sequence of Chitinophaga pinensis type strain (UQM 2034).</title>
        <authorList>
            <person name="Glavina Del Rio T."/>
            <person name="Abt B."/>
            <person name="Spring S."/>
            <person name="Lapidus A."/>
            <person name="Nolan M."/>
            <person name="Tice H."/>
            <person name="Copeland A."/>
            <person name="Cheng J.F."/>
            <person name="Chen F."/>
            <person name="Bruce D."/>
            <person name="Goodwin L."/>
            <person name="Pitluck S."/>
            <person name="Ivanova N."/>
            <person name="Mavromatis K."/>
            <person name="Mikhailova N."/>
            <person name="Pati A."/>
            <person name="Chen A."/>
            <person name="Palaniappan K."/>
            <person name="Land M."/>
            <person name="Hauser L."/>
            <person name="Chang Y.J."/>
            <person name="Jeffries C.D."/>
            <person name="Chain P."/>
            <person name="Saunders E."/>
            <person name="Detter J.C."/>
            <person name="Brettin T."/>
            <person name="Rohde M."/>
            <person name="Goker M."/>
            <person name="Bristow J."/>
            <person name="Eisen J.A."/>
            <person name="Markowitz V."/>
            <person name="Hugenholtz P."/>
            <person name="Kyrpides N.C."/>
            <person name="Klenk H.P."/>
            <person name="Lucas S."/>
        </authorList>
    </citation>
    <scope>NUCLEOTIDE SEQUENCE [LARGE SCALE GENOMIC DNA]</scope>
    <source>
        <strain evidence="2">ATCC 43595 / DSM 2588 / LMG 13176 / NBRC 15968 / NCIMB 11800 / UQM 2034</strain>
    </source>
</reference>
<dbReference type="Proteomes" id="UP000002215">
    <property type="component" value="Chromosome"/>
</dbReference>
<name>A0A979G820_CHIPD</name>
<organism evidence="1 2">
    <name type="scientific">Chitinophaga pinensis (strain ATCC 43595 / DSM 2588 / LMG 13176 / NBRC 15968 / NCIMB 11800 / UQM 2034)</name>
    <dbReference type="NCBI Taxonomy" id="485918"/>
    <lineage>
        <taxon>Bacteria</taxon>
        <taxon>Pseudomonadati</taxon>
        <taxon>Bacteroidota</taxon>
        <taxon>Chitinophagia</taxon>
        <taxon>Chitinophagales</taxon>
        <taxon>Chitinophagaceae</taxon>
        <taxon>Chitinophaga</taxon>
    </lineage>
</organism>
<dbReference type="OrthoDB" id="669403at2"/>
<dbReference type="KEGG" id="cpi:Cpin_5178"/>
<dbReference type="EMBL" id="CP001699">
    <property type="protein sequence ID" value="ACU62609.1"/>
    <property type="molecule type" value="Genomic_DNA"/>
</dbReference>
<dbReference type="RefSeq" id="WP_012792777.1">
    <property type="nucleotide sequence ID" value="NC_013132.1"/>
</dbReference>
<evidence type="ECO:0000313" key="2">
    <source>
        <dbReference type="Proteomes" id="UP000002215"/>
    </source>
</evidence>